<keyword evidence="2" id="KW-1185">Reference proteome</keyword>
<dbReference type="Proteomes" id="UP000250078">
    <property type="component" value="Unassembled WGS sequence"/>
</dbReference>
<evidence type="ECO:0000313" key="1">
    <source>
        <dbReference type="EMBL" id="OCK86925.1"/>
    </source>
</evidence>
<protein>
    <submittedName>
        <fullName evidence="1">Terpenoid synthase</fullName>
    </submittedName>
</protein>
<dbReference type="EMBL" id="KV748279">
    <property type="protein sequence ID" value="OCK86925.1"/>
    <property type="molecule type" value="Genomic_DNA"/>
</dbReference>
<name>A0ACC8EL47_9PEZI</name>
<proteinExistence type="predicted"/>
<gene>
    <name evidence="1" type="ORF">K441DRAFT_691438</name>
</gene>
<evidence type="ECO:0000313" key="2">
    <source>
        <dbReference type="Proteomes" id="UP000250078"/>
    </source>
</evidence>
<organism evidence="1 2">
    <name type="scientific">Cenococcum geophilum 1.58</name>
    <dbReference type="NCBI Taxonomy" id="794803"/>
    <lineage>
        <taxon>Eukaryota</taxon>
        <taxon>Fungi</taxon>
        <taxon>Dikarya</taxon>
        <taxon>Ascomycota</taxon>
        <taxon>Pezizomycotina</taxon>
        <taxon>Dothideomycetes</taxon>
        <taxon>Pleosporomycetidae</taxon>
        <taxon>Gloniales</taxon>
        <taxon>Gloniaceae</taxon>
        <taxon>Cenococcum</taxon>
    </lineage>
</organism>
<accession>A0ACC8EL47</accession>
<sequence length="328" mass="36900">MSVFWQKTTFMSMLYTEKTASWVGATPQVGEEVVPRLTRGNVECPYEYILQVYGRCHFKKIVNILDPTLEARDPSLFRLILELLDSVHFSAILVDDVADNSILRKGKPAAHHIYGTSETINRAYLRLSEVINICIKQRLSMIPHIFDNLTQIRKGQDTSLVWRRDGFPDFPDQTQALATYRHSACLKTGALFRLAGQLVFGNHEKDELMSLIGRFCHLQNDCKNVYSSDVIAAKGVLAEDLKNGDYSFPTVLALYASPTASKIIKEVFRGRWESSATRDKHIRAALTVLYSSEIKSACLAGVKSLKGEVSPFVTIWGRQEKMNLGSGF</sequence>
<reference evidence="1 2" key="1">
    <citation type="journal article" date="2016" name="Nat. Commun.">
        <title>Ectomycorrhizal ecology is imprinted in the genome of the dominant symbiotic fungus Cenococcum geophilum.</title>
        <authorList>
            <consortium name="DOE Joint Genome Institute"/>
            <person name="Peter M."/>
            <person name="Kohler A."/>
            <person name="Ohm R.A."/>
            <person name="Kuo A."/>
            <person name="Krutzmann J."/>
            <person name="Morin E."/>
            <person name="Arend M."/>
            <person name="Barry K.W."/>
            <person name="Binder M."/>
            <person name="Choi C."/>
            <person name="Clum A."/>
            <person name="Copeland A."/>
            <person name="Grisel N."/>
            <person name="Haridas S."/>
            <person name="Kipfer T."/>
            <person name="LaButti K."/>
            <person name="Lindquist E."/>
            <person name="Lipzen A."/>
            <person name="Maire R."/>
            <person name="Meier B."/>
            <person name="Mihaltcheva S."/>
            <person name="Molinier V."/>
            <person name="Murat C."/>
            <person name="Poggeler S."/>
            <person name="Quandt C.A."/>
            <person name="Sperisen C."/>
            <person name="Tritt A."/>
            <person name="Tisserant E."/>
            <person name="Crous P.W."/>
            <person name="Henrissat B."/>
            <person name="Nehls U."/>
            <person name="Egli S."/>
            <person name="Spatafora J.W."/>
            <person name="Grigoriev I.V."/>
            <person name="Martin F.M."/>
        </authorList>
    </citation>
    <scope>NUCLEOTIDE SEQUENCE [LARGE SCALE GENOMIC DNA]</scope>
    <source>
        <strain evidence="1 2">1.58</strain>
    </source>
</reference>